<keyword evidence="2" id="KW-0812">Transmembrane</keyword>
<keyword evidence="4" id="KW-0472">Membrane</keyword>
<dbReference type="Proteomes" id="UP000295727">
    <property type="component" value="Chromosome 4"/>
</dbReference>
<accession>A0A4P7D500</accession>
<feature type="chain" id="PRO_5020591183" evidence="6">
    <location>
        <begin position="20"/>
        <end position="235"/>
    </location>
</feature>
<keyword evidence="6" id="KW-0732">Signal</keyword>
<evidence type="ECO:0000256" key="6">
    <source>
        <dbReference type="SAM" id="SignalP"/>
    </source>
</evidence>
<evidence type="ECO:0000256" key="4">
    <source>
        <dbReference type="ARBA" id="ARBA00023136"/>
    </source>
</evidence>
<dbReference type="EMBL" id="CP038151">
    <property type="protein sequence ID" value="QBR03846.1"/>
    <property type="molecule type" value="Genomic_DNA"/>
</dbReference>
<evidence type="ECO:0000259" key="7">
    <source>
        <dbReference type="PROSITE" id="PS52015"/>
    </source>
</evidence>
<keyword evidence="3" id="KW-1133">Transmembrane helix</keyword>
<evidence type="ECO:0000313" key="8">
    <source>
        <dbReference type="EMBL" id="QBR03846.1"/>
    </source>
</evidence>
<dbReference type="AlphaFoldDB" id="A0A4P7D500"/>
<evidence type="ECO:0000256" key="2">
    <source>
        <dbReference type="ARBA" id="ARBA00022692"/>
    </source>
</evidence>
<feature type="region of interest" description="Disordered" evidence="5">
    <location>
        <begin position="43"/>
        <end position="149"/>
    </location>
</feature>
<protein>
    <submittedName>
        <fullName evidence="8">Energy transducer TonB</fullName>
    </submittedName>
</protein>
<dbReference type="OrthoDB" id="9792439at2"/>
<dbReference type="SUPFAM" id="SSF74653">
    <property type="entry name" value="TolA/TonB C-terminal domain"/>
    <property type="match status" value="1"/>
</dbReference>
<evidence type="ECO:0000256" key="5">
    <source>
        <dbReference type="SAM" id="MobiDB-lite"/>
    </source>
</evidence>
<dbReference type="Pfam" id="PF03544">
    <property type="entry name" value="TonB_C"/>
    <property type="match status" value="1"/>
</dbReference>
<evidence type="ECO:0000313" key="9">
    <source>
        <dbReference type="Proteomes" id="UP000295727"/>
    </source>
</evidence>
<name>A0A4P7D500_9BURK</name>
<dbReference type="KEGG" id="ppai:E1956_38900"/>
<dbReference type="NCBIfam" id="TIGR01352">
    <property type="entry name" value="tonB_Cterm"/>
    <property type="match status" value="1"/>
</dbReference>
<keyword evidence="9" id="KW-1185">Reference proteome</keyword>
<proteinExistence type="predicted"/>
<feature type="signal peptide" evidence="6">
    <location>
        <begin position="1"/>
        <end position="19"/>
    </location>
</feature>
<dbReference type="Gene3D" id="3.30.1150.10">
    <property type="match status" value="1"/>
</dbReference>
<dbReference type="GO" id="GO:0016020">
    <property type="term" value="C:membrane"/>
    <property type="evidence" value="ECO:0007669"/>
    <property type="project" value="UniProtKB-SubCell"/>
</dbReference>
<organism evidence="8 9">
    <name type="scientific">Paraburkholderia pallida</name>
    <dbReference type="NCBI Taxonomy" id="2547399"/>
    <lineage>
        <taxon>Bacteria</taxon>
        <taxon>Pseudomonadati</taxon>
        <taxon>Pseudomonadota</taxon>
        <taxon>Betaproteobacteria</taxon>
        <taxon>Burkholderiales</taxon>
        <taxon>Burkholderiaceae</taxon>
        <taxon>Paraburkholderia</taxon>
    </lineage>
</organism>
<evidence type="ECO:0000256" key="1">
    <source>
        <dbReference type="ARBA" id="ARBA00004167"/>
    </source>
</evidence>
<comment type="subcellular location">
    <subcellularLocation>
        <location evidence="1">Membrane</location>
        <topology evidence="1">Single-pass membrane protein</topology>
    </subcellularLocation>
</comment>
<feature type="compositionally biased region" description="Polar residues" evidence="5">
    <location>
        <begin position="99"/>
        <end position="114"/>
    </location>
</feature>
<gene>
    <name evidence="8" type="ORF">E1956_38900</name>
</gene>
<feature type="domain" description="TonB C-terminal" evidence="7">
    <location>
        <begin position="146"/>
        <end position="235"/>
    </location>
</feature>
<reference evidence="8 9" key="1">
    <citation type="submission" date="2019-03" db="EMBL/GenBank/DDBJ databases">
        <title>Paraburkholderia sp. 7MH5, isolated from subtropical forest soil.</title>
        <authorList>
            <person name="Gao Z.-H."/>
            <person name="Qiu L.-H."/>
        </authorList>
    </citation>
    <scope>NUCLEOTIDE SEQUENCE [LARGE SCALE GENOMIC DNA]</scope>
    <source>
        <strain evidence="8 9">7MH5</strain>
    </source>
</reference>
<dbReference type="InterPro" id="IPR006260">
    <property type="entry name" value="TonB/TolA_C"/>
</dbReference>
<feature type="compositionally biased region" description="Polar residues" evidence="5">
    <location>
        <begin position="71"/>
        <end position="81"/>
    </location>
</feature>
<dbReference type="PROSITE" id="PS52015">
    <property type="entry name" value="TONB_CTD"/>
    <property type="match status" value="1"/>
</dbReference>
<dbReference type="GO" id="GO:0055085">
    <property type="term" value="P:transmembrane transport"/>
    <property type="evidence" value="ECO:0007669"/>
    <property type="project" value="InterPro"/>
</dbReference>
<sequence length="235" mass="25201">MFGAAVWWLFLAHARWLIAGEQPAAAAPRPPIELQVIELPGAPRASETAQPSVARDEAPAVSHHKFVPARPSQTLRNSTVHDVQRAIRPPRPALESARDTTPTQHDASAPSTPVANAAPGAQDAPPTSGGTAASGEPQHAPGSSAGISQQARLLAQPLPELPDDLREQGYQAVAVARFVVHADGTVDVELVKPTQIPRLNQILLATLRQWRFFPAMENGHPVESHQDVRVHFNVN</sequence>
<dbReference type="InterPro" id="IPR037682">
    <property type="entry name" value="TonB_C"/>
</dbReference>
<evidence type="ECO:0000256" key="3">
    <source>
        <dbReference type="ARBA" id="ARBA00022989"/>
    </source>
</evidence>